<feature type="compositionally biased region" description="Basic and acidic residues" evidence="11">
    <location>
        <begin position="267"/>
        <end position="286"/>
    </location>
</feature>
<dbReference type="EC" id="2.3.1.199" evidence="10"/>
<feature type="region of interest" description="Disordered" evidence="11">
    <location>
        <begin position="267"/>
        <end position="299"/>
    </location>
</feature>
<organism evidence="12">
    <name type="scientific">Petromyzon marinus</name>
    <name type="common">Sea lamprey</name>
    <dbReference type="NCBI Taxonomy" id="7757"/>
    <lineage>
        <taxon>Eukaryota</taxon>
        <taxon>Metazoa</taxon>
        <taxon>Chordata</taxon>
        <taxon>Craniata</taxon>
        <taxon>Vertebrata</taxon>
        <taxon>Cyclostomata</taxon>
        <taxon>Hyperoartia</taxon>
        <taxon>Petromyzontiformes</taxon>
        <taxon>Petromyzontidae</taxon>
        <taxon>Petromyzon</taxon>
    </lineage>
</organism>
<dbReference type="PANTHER" id="PTHR11157:SF18">
    <property type="entry name" value="ELONGATION OF VERY LONG CHAIN FATTY ACIDS PROTEIN 5"/>
    <property type="match status" value="1"/>
</dbReference>
<feature type="transmembrane region" description="Helical" evidence="10">
    <location>
        <begin position="235"/>
        <end position="256"/>
    </location>
</feature>
<keyword evidence="5 10" id="KW-0276">Fatty acid metabolism</keyword>
<dbReference type="STRING" id="7757.ENSPMAP00000003879"/>
<feature type="transmembrane region" description="Helical" evidence="10">
    <location>
        <begin position="36"/>
        <end position="54"/>
    </location>
</feature>
<dbReference type="GeneTree" id="ENSGT01050000244838"/>
<dbReference type="HOGENOM" id="CLU_048483_0_1_1"/>
<keyword evidence="6 10" id="KW-1133">Transmembrane helix</keyword>
<reference evidence="12" key="2">
    <citation type="submission" date="2025-09" db="UniProtKB">
        <authorList>
            <consortium name="Ensembl"/>
        </authorList>
    </citation>
    <scope>IDENTIFICATION</scope>
</reference>
<protein>
    <recommendedName>
        <fullName evidence="10">Elongation of very long chain fatty acids protein</fullName>
        <ecNumber evidence="10">2.3.1.199</ecNumber>
    </recommendedName>
    <alternativeName>
        <fullName evidence="10">Very-long-chain 3-oxoacyl-CoA synthase</fullName>
    </alternativeName>
</protein>
<dbReference type="OMA" id="CRFPMGW"/>
<evidence type="ECO:0000256" key="8">
    <source>
        <dbReference type="ARBA" id="ARBA00023136"/>
    </source>
</evidence>
<dbReference type="GO" id="GO:0019367">
    <property type="term" value="P:fatty acid elongation, saturated fatty acid"/>
    <property type="evidence" value="ECO:0007669"/>
    <property type="project" value="TreeGrafter"/>
</dbReference>
<evidence type="ECO:0000313" key="12">
    <source>
        <dbReference type="Ensembl" id="ENSPMAP00000003879.1"/>
    </source>
</evidence>
<evidence type="ECO:0000256" key="2">
    <source>
        <dbReference type="ARBA" id="ARBA00022516"/>
    </source>
</evidence>
<dbReference type="InterPro" id="IPR002076">
    <property type="entry name" value="ELO_fam"/>
</dbReference>
<proteinExistence type="inferred from homology"/>
<evidence type="ECO:0000256" key="9">
    <source>
        <dbReference type="ARBA" id="ARBA00023160"/>
    </source>
</evidence>
<evidence type="ECO:0000256" key="4">
    <source>
        <dbReference type="ARBA" id="ARBA00022692"/>
    </source>
</evidence>
<accession>S4RF97</accession>
<keyword evidence="7 10" id="KW-0443">Lipid metabolism</keyword>
<keyword evidence="2 10" id="KW-0444">Lipid biosynthesis</keyword>
<evidence type="ECO:0000256" key="11">
    <source>
        <dbReference type="SAM" id="MobiDB-lite"/>
    </source>
</evidence>
<feature type="transmembrane region" description="Helical" evidence="10">
    <location>
        <begin position="172"/>
        <end position="191"/>
    </location>
</feature>
<dbReference type="GO" id="GO:0030148">
    <property type="term" value="P:sphingolipid biosynthetic process"/>
    <property type="evidence" value="ECO:0007669"/>
    <property type="project" value="TreeGrafter"/>
</dbReference>
<feature type="transmembrane region" description="Helical" evidence="10">
    <location>
        <begin position="66"/>
        <end position="86"/>
    </location>
</feature>
<dbReference type="GO" id="GO:0009922">
    <property type="term" value="F:fatty acid elongase activity"/>
    <property type="evidence" value="ECO:0007669"/>
    <property type="project" value="UniProtKB-EC"/>
</dbReference>
<dbReference type="Ensembl" id="ENSPMAT00000003895.1">
    <property type="protein sequence ID" value="ENSPMAP00000003879.1"/>
    <property type="gene ID" value="ENSPMAG00000003547.1"/>
</dbReference>
<dbReference type="GO" id="GO:0034625">
    <property type="term" value="P:fatty acid elongation, monounsaturated fatty acid"/>
    <property type="evidence" value="ECO:0007669"/>
    <property type="project" value="TreeGrafter"/>
</dbReference>
<dbReference type="Pfam" id="PF01151">
    <property type="entry name" value="ELO"/>
    <property type="match status" value="1"/>
</dbReference>
<comment type="similarity">
    <text evidence="10">Belongs to the ELO family.</text>
</comment>
<dbReference type="GO" id="GO:0005789">
    <property type="term" value="C:endoplasmic reticulum membrane"/>
    <property type="evidence" value="ECO:0007669"/>
    <property type="project" value="TreeGrafter"/>
</dbReference>
<evidence type="ECO:0000256" key="5">
    <source>
        <dbReference type="ARBA" id="ARBA00022832"/>
    </source>
</evidence>
<evidence type="ECO:0000256" key="10">
    <source>
        <dbReference type="RuleBase" id="RU361115"/>
    </source>
</evidence>
<sequence length="299" mass="34589">MEALDTALTKMLDDKIGPRGIRETDPRIRGWLLLDSYLPTLVSTLVYLLVVAVGPKLMRERQPFSLKGLLVVYNALLTALSFYMFYELVAGVWTGGYNLRCQNTHSAGEADMRIARVLWIYYLSKLIEFLDTVFFIVRKKNTQVTVLHVYHHASMPTIWWFVLNWVPCGHSYFGATFNCFIHVLMYGYYGLSVIPAMRPYLWWKRYITQAQLTQFVMTMVQSGSAIVMPCGFPAGWLWFQISYMMSLVLLFSNFYIQTYIKQGSRPKLESHANGKMEPRSSGDLHENGNSTRQRKPKRV</sequence>
<reference evidence="12" key="1">
    <citation type="submission" date="2025-08" db="UniProtKB">
        <authorList>
            <consortium name="Ensembl"/>
        </authorList>
    </citation>
    <scope>IDENTIFICATION</scope>
</reference>
<keyword evidence="8 10" id="KW-0472">Membrane</keyword>
<comment type="catalytic activity">
    <reaction evidence="10">
        <text>a very-long-chain acyl-CoA + malonyl-CoA + H(+) = a very-long-chain 3-oxoacyl-CoA + CO2 + CoA</text>
        <dbReference type="Rhea" id="RHEA:32727"/>
        <dbReference type="ChEBI" id="CHEBI:15378"/>
        <dbReference type="ChEBI" id="CHEBI:16526"/>
        <dbReference type="ChEBI" id="CHEBI:57287"/>
        <dbReference type="ChEBI" id="CHEBI:57384"/>
        <dbReference type="ChEBI" id="CHEBI:90725"/>
        <dbReference type="ChEBI" id="CHEBI:90736"/>
        <dbReference type="EC" id="2.3.1.199"/>
    </reaction>
</comment>
<dbReference type="GO" id="GO:0042759">
    <property type="term" value="P:long-chain fatty acid biosynthetic process"/>
    <property type="evidence" value="ECO:0007669"/>
    <property type="project" value="Ensembl"/>
</dbReference>
<name>S4RF97_PETMA</name>
<dbReference type="GO" id="GO:0034626">
    <property type="term" value="P:fatty acid elongation, polyunsaturated fatty acid"/>
    <property type="evidence" value="ECO:0007669"/>
    <property type="project" value="TreeGrafter"/>
</dbReference>
<keyword evidence="9 10" id="KW-0275">Fatty acid biosynthesis</keyword>
<dbReference type="AlphaFoldDB" id="S4RF97"/>
<dbReference type="GO" id="GO:0042761">
    <property type="term" value="P:very long-chain fatty acid biosynthetic process"/>
    <property type="evidence" value="ECO:0007669"/>
    <property type="project" value="Ensembl"/>
</dbReference>
<comment type="subcellular location">
    <subcellularLocation>
        <location evidence="1">Membrane</location>
        <topology evidence="1">Multi-pass membrane protein</topology>
    </subcellularLocation>
</comment>
<evidence type="ECO:0000256" key="1">
    <source>
        <dbReference type="ARBA" id="ARBA00004141"/>
    </source>
</evidence>
<evidence type="ECO:0000256" key="3">
    <source>
        <dbReference type="ARBA" id="ARBA00022679"/>
    </source>
</evidence>
<dbReference type="PANTHER" id="PTHR11157">
    <property type="entry name" value="FATTY ACID ACYL TRANSFERASE-RELATED"/>
    <property type="match status" value="1"/>
</dbReference>
<keyword evidence="3 10" id="KW-0808">Transferase</keyword>
<keyword evidence="4 10" id="KW-0812">Transmembrane</keyword>
<evidence type="ECO:0000256" key="6">
    <source>
        <dbReference type="ARBA" id="ARBA00022989"/>
    </source>
</evidence>
<evidence type="ECO:0000256" key="7">
    <source>
        <dbReference type="ARBA" id="ARBA00023098"/>
    </source>
</evidence>
<feature type="transmembrane region" description="Helical" evidence="10">
    <location>
        <begin position="119"/>
        <end position="137"/>
    </location>
</feature>